<sequence>MTEHFLSARISLSSINQLPVLRINNDWASATISVQGAQVLEFTPAGGDNLLFVAQGESFNQGEAIRGGIPICWPWFGAHPELADAPTHGLAREVDWQYKVVADSDNRTDLLFWLDLDGRHPAFPYPARAELLVSIGSSLVVSLTTLNLGPQPFQLSQALHTYFACQDQERVRIQGLADRRYLDKLTGKNDSVPRAFSFDREIDWVVGDVGQALLFSGLGQKAIHMTRLGSRSVVLWNPGREKSKTLSHFLPDEYRGMFCVEASNALEDCRLIKANSSHVLVMELTAVDLDAPKPA</sequence>
<dbReference type="InterPro" id="IPR014718">
    <property type="entry name" value="GH-type_carb-bd"/>
</dbReference>
<reference evidence="6 7" key="1">
    <citation type="journal article" date="2017" name="Environ. Microbiol.">
        <title>Genomic and physiological analyses of 'Reinekea forsetii' reveal a versatile opportunistic lifestyle during spring algae blooms.</title>
        <authorList>
            <person name="Avci B."/>
            <person name="Hahnke R.L."/>
            <person name="Chafee M."/>
            <person name="Fischer T."/>
            <person name="Gruber-Vodicka H."/>
            <person name="Tegetmeyer H.E."/>
            <person name="Harder J."/>
            <person name="Fuchs B.M."/>
            <person name="Amann R.I."/>
            <person name="Teeling H."/>
        </authorList>
    </citation>
    <scope>NUCLEOTIDE SEQUENCE [LARGE SCALE GENOMIC DNA]</scope>
    <source>
        <strain evidence="6 7">Hel1_31_D35</strain>
    </source>
</reference>
<dbReference type="EMBL" id="CP011797">
    <property type="protein sequence ID" value="ATX76411.1"/>
    <property type="molecule type" value="Genomic_DNA"/>
</dbReference>
<comment type="similarity">
    <text evidence="2 4">Belongs to the glucose-6-phosphate 1-epimerase family.</text>
</comment>
<dbReference type="InterPro" id="IPR008183">
    <property type="entry name" value="Aldose_1/G6P_1-epimerase"/>
</dbReference>
<dbReference type="OrthoDB" id="9790727at2"/>
<dbReference type="KEGG" id="rfo:REIFOR_01265"/>
<protein>
    <recommendedName>
        <fullName evidence="4">Putative glucose-6-phosphate 1-epimerase</fullName>
        <ecNumber evidence="4">5.1.3.15</ecNumber>
    </recommendedName>
</protein>
<dbReference type="PIRSF" id="PIRSF016020">
    <property type="entry name" value="PHexose_mutarotase"/>
    <property type="match status" value="1"/>
</dbReference>
<evidence type="ECO:0000256" key="5">
    <source>
        <dbReference type="PIRSR" id="PIRSR016020-1"/>
    </source>
</evidence>
<feature type="active site" evidence="5">
    <location>
        <position position="261"/>
    </location>
</feature>
<evidence type="ECO:0000313" key="6">
    <source>
        <dbReference type="EMBL" id="ATX76411.1"/>
    </source>
</evidence>
<dbReference type="Gene3D" id="2.70.98.10">
    <property type="match status" value="1"/>
</dbReference>
<evidence type="ECO:0000256" key="1">
    <source>
        <dbReference type="ARBA" id="ARBA00001096"/>
    </source>
</evidence>
<organism evidence="6 7">
    <name type="scientific">Reinekea forsetii</name>
    <dbReference type="NCBI Taxonomy" id="1336806"/>
    <lineage>
        <taxon>Bacteria</taxon>
        <taxon>Pseudomonadati</taxon>
        <taxon>Pseudomonadota</taxon>
        <taxon>Gammaproteobacteria</taxon>
        <taxon>Oceanospirillales</taxon>
        <taxon>Saccharospirillaceae</taxon>
        <taxon>Reinekea</taxon>
    </lineage>
</organism>
<keyword evidence="3 4" id="KW-0413">Isomerase</keyword>
<dbReference type="GO" id="GO:0030246">
    <property type="term" value="F:carbohydrate binding"/>
    <property type="evidence" value="ECO:0007669"/>
    <property type="project" value="UniProtKB-UniRule"/>
</dbReference>
<dbReference type="SUPFAM" id="SSF74650">
    <property type="entry name" value="Galactose mutarotase-like"/>
    <property type="match status" value="1"/>
</dbReference>
<comment type="catalytic activity">
    <reaction evidence="1">
        <text>alpha-D-glucose 6-phosphate = beta-D-glucose 6-phosphate</text>
        <dbReference type="Rhea" id="RHEA:16249"/>
        <dbReference type="ChEBI" id="CHEBI:58225"/>
        <dbReference type="ChEBI" id="CHEBI:58247"/>
        <dbReference type="EC" id="5.1.3.15"/>
    </reaction>
</comment>
<evidence type="ECO:0000256" key="3">
    <source>
        <dbReference type="ARBA" id="ARBA00023235"/>
    </source>
</evidence>
<dbReference type="GO" id="GO:0005975">
    <property type="term" value="P:carbohydrate metabolic process"/>
    <property type="evidence" value="ECO:0007669"/>
    <property type="project" value="InterPro"/>
</dbReference>
<dbReference type="InterPro" id="IPR011013">
    <property type="entry name" value="Gal_mutarotase_sf_dom"/>
</dbReference>
<keyword evidence="7" id="KW-1185">Reference proteome</keyword>
<dbReference type="PANTHER" id="PTHR11122:SF13">
    <property type="entry name" value="GLUCOSE-6-PHOSPHATE 1-EPIMERASE"/>
    <property type="match status" value="1"/>
</dbReference>
<evidence type="ECO:0000313" key="7">
    <source>
        <dbReference type="Proteomes" id="UP000229757"/>
    </source>
</evidence>
<dbReference type="Proteomes" id="UP000229757">
    <property type="component" value="Chromosome"/>
</dbReference>
<feature type="active site" evidence="5">
    <location>
        <position position="160"/>
    </location>
</feature>
<accession>A0A2K8KRE1</accession>
<proteinExistence type="inferred from homology"/>
<dbReference type="Pfam" id="PF01263">
    <property type="entry name" value="Aldose_epim"/>
    <property type="match status" value="1"/>
</dbReference>
<dbReference type="RefSeq" id="WP_158524308.1">
    <property type="nucleotide sequence ID" value="NZ_CP011797.1"/>
</dbReference>
<dbReference type="GO" id="GO:0047938">
    <property type="term" value="F:glucose-6-phosphate 1-epimerase activity"/>
    <property type="evidence" value="ECO:0007669"/>
    <property type="project" value="UniProtKB-UniRule"/>
</dbReference>
<dbReference type="AlphaFoldDB" id="A0A2K8KRE1"/>
<dbReference type="EC" id="5.1.3.15" evidence="4"/>
<evidence type="ECO:0000256" key="4">
    <source>
        <dbReference type="PIRNR" id="PIRNR016020"/>
    </source>
</evidence>
<name>A0A2K8KRE1_9GAMM</name>
<dbReference type="CDD" id="cd09020">
    <property type="entry name" value="D-hex-6-P-epi_like"/>
    <property type="match status" value="1"/>
</dbReference>
<gene>
    <name evidence="6" type="ORF">REIFOR_01265</name>
</gene>
<dbReference type="PANTHER" id="PTHR11122">
    <property type="entry name" value="APOSPORY-ASSOCIATED PROTEIN C-RELATED"/>
    <property type="match status" value="1"/>
</dbReference>
<evidence type="ECO:0000256" key="2">
    <source>
        <dbReference type="ARBA" id="ARBA00005866"/>
    </source>
</evidence>
<dbReference type="InterPro" id="IPR025532">
    <property type="entry name" value="G6P_1-epimerase"/>
</dbReference>